<evidence type="ECO:0000256" key="2">
    <source>
        <dbReference type="ARBA" id="ARBA00005819"/>
    </source>
</evidence>
<evidence type="ECO:0000256" key="7">
    <source>
        <dbReference type="SAM" id="Coils"/>
    </source>
</evidence>
<comment type="similarity">
    <text evidence="2">Belongs to the ESF2/ABP1 family.</text>
</comment>
<evidence type="ECO:0000313" key="10">
    <source>
        <dbReference type="Proteomes" id="UP000276215"/>
    </source>
</evidence>
<dbReference type="Gene3D" id="3.30.70.330">
    <property type="match status" value="1"/>
</dbReference>
<comment type="function">
    <text evidence="5">Involved in the small subunit (SSU) processome assembly and function, and in the 18S rRNA synthesis. Required for the early cleavages at sites A0, A1 and A2.</text>
</comment>
<dbReference type="InterPro" id="IPR039119">
    <property type="entry name" value="ABT1/Esf2"/>
</dbReference>
<evidence type="ECO:0000313" key="9">
    <source>
        <dbReference type="EMBL" id="RPB05078.1"/>
    </source>
</evidence>
<dbReference type="InterPro" id="IPR012677">
    <property type="entry name" value="Nucleotide-bd_a/b_plait_sf"/>
</dbReference>
<dbReference type="InterPro" id="IPR035979">
    <property type="entry name" value="RBD_domain_sf"/>
</dbReference>
<proteinExistence type="inferred from homology"/>
<dbReference type="InterPro" id="IPR034353">
    <property type="entry name" value="ABT1/ESF2_RRM"/>
</dbReference>
<dbReference type="Proteomes" id="UP000276215">
    <property type="component" value="Unassembled WGS sequence"/>
</dbReference>
<feature type="compositionally biased region" description="Basic and acidic residues" evidence="8">
    <location>
        <begin position="1"/>
        <end position="13"/>
    </location>
</feature>
<evidence type="ECO:0000256" key="6">
    <source>
        <dbReference type="ARBA" id="ARBA00032634"/>
    </source>
</evidence>
<dbReference type="PANTHER" id="PTHR12311:SF7">
    <property type="entry name" value="ACTIVATOR OF BASAL TRANSCRIPTION 1"/>
    <property type="match status" value="1"/>
</dbReference>
<gene>
    <name evidence="9" type="ORF">L873DRAFT_1840068</name>
</gene>
<evidence type="ECO:0000256" key="1">
    <source>
        <dbReference type="ARBA" id="ARBA00004604"/>
    </source>
</evidence>
<keyword evidence="10" id="KW-1185">Reference proteome</keyword>
<reference evidence="9 10" key="1">
    <citation type="journal article" date="2018" name="Nat. Ecol. Evol.">
        <title>Pezizomycetes genomes reveal the molecular basis of ectomycorrhizal truffle lifestyle.</title>
        <authorList>
            <person name="Murat C."/>
            <person name="Payen T."/>
            <person name="Noel B."/>
            <person name="Kuo A."/>
            <person name="Morin E."/>
            <person name="Chen J."/>
            <person name="Kohler A."/>
            <person name="Krizsan K."/>
            <person name="Balestrini R."/>
            <person name="Da Silva C."/>
            <person name="Montanini B."/>
            <person name="Hainaut M."/>
            <person name="Levati E."/>
            <person name="Barry K.W."/>
            <person name="Belfiori B."/>
            <person name="Cichocki N."/>
            <person name="Clum A."/>
            <person name="Dockter R.B."/>
            <person name="Fauchery L."/>
            <person name="Guy J."/>
            <person name="Iotti M."/>
            <person name="Le Tacon F."/>
            <person name="Lindquist E.A."/>
            <person name="Lipzen A."/>
            <person name="Malagnac F."/>
            <person name="Mello A."/>
            <person name="Molinier V."/>
            <person name="Miyauchi S."/>
            <person name="Poulain J."/>
            <person name="Riccioni C."/>
            <person name="Rubini A."/>
            <person name="Sitrit Y."/>
            <person name="Splivallo R."/>
            <person name="Traeger S."/>
            <person name="Wang M."/>
            <person name="Zifcakova L."/>
            <person name="Wipf D."/>
            <person name="Zambonelli A."/>
            <person name="Paolocci F."/>
            <person name="Nowrousian M."/>
            <person name="Ottonello S."/>
            <person name="Baldrian P."/>
            <person name="Spatafora J.W."/>
            <person name="Henrissat B."/>
            <person name="Nagy L.G."/>
            <person name="Aury J.M."/>
            <person name="Wincker P."/>
            <person name="Grigoriev I.V."/>
            <person name="Bonfante P."/>
            <person name="Martin F.M."/>
        </authorList>
    </citation>
    <scope>NUCLEOTIDE SEQUENCE [LARGE SCALE GENOMIC DNA]</scope>
    <source>
        <strain evidence="9 10">120613-1</strain>
    </source>
</reference>
<dbReference type="CDD" id="cd12263">
    <property type="entry name" value="RRM_ABT1_like"/>
    <property type="match status" value="1"/>
</dbReference>
<dbReference type="GO" id="GO:0005730">
    <property type="term" value="C:nucleolus"/>
    <property type="evidence" value="ECO:0007669"/>
    <property type="project" value="UniProtKB-SubCell"/>
</dbReference>
<name>A0A3N4K6G6_9PEZI</name>
<dbReference type="EMBL" id="ML120354">
    <property type="protein sequence ID" value="RPB05078.1"/>
    <property type="molecule type" value="Genomic_DNA"/>
</dbReference>
<dbReference type="GO" id="GO:0003723">
    <property type="term" value="F:RNA binding"/>
    <property type="evidence" value="ECO:0007669"/>
    <property type="project" value="UniProtKB-KW"/>
</dbReference>
<feature type="compositionally biased region" description="Basic and acidic residues" evidence="8">
    <location>
        <begin position="34"/>
        <end position="43"/>
    </location>
</feature>
<sequence>MSDKSEQNKKKQDWLGIEDSEEEGVENDSEQEEESRLRGLERRSSKRRKVDHASSASEDNDDEGEIDGGNSDGNEEEDEEEEIGEEKEGIREKGKKKSKNTDKHDDLLITSSSKLKPLSKEELAASKEATAKTGVIYLSRVPPFMKPMKVKSLLSRFGEVGRIFLSPEDPKAYARRVRFGGNKKRNFEEGWVEFKSKKVAKLVAETLNTTIIGGKKGSYYHDDVWNIKYLPKFKWHHLQAQIAYENASRQAKLRAEIAQATRENKTYIRNVERAKMVEKMESSKKRKLKELAEASGDKAPEQPEPLQIRRQFRQHSTKGKRAEEGEGKESSEKVKRLLSKIF</sequence>
<dbReference type="GO" id="GO:0000447">
    <property type="term" value="P:endonucleolytic cleavage in ITS1 to separate SSU-rRNA from 5.8S rRNA and LSU-rRNA from tricistronic rRNA transcript (SSU-rRNA, 5.8S rRNA, LSU-rRNA)"/>
    <property type="evidence" value="ECO:0007669"/>
    <property type="project" value="TreeGrafter"/>
</dbReference>
<feature type="compositionally biased region" description="Acidic residues" evidence="8">
    <location>
        <begin position="73"/>
        <end position="85"/>
    </location>
</feature>
<dbReference type="GO" id="GO:0034462">
    <property type="term" value="P:small-subunit processome assembly"/>
    <property type="evidence" value="ECO:0007669"/>
    <property type="project" value="TreeGrafter"/>
</dbReference>
<comment type="subcellular location">
    <subcellularLocation>
        <location evidence="1">Nucleus</location>
        <location evidence="1">Nucleolus</location>
    </subcellularLocation>
</comment>
<evidence type="ECO:0000256" key="4">
    <source>
        <dbReference type="ARBA" id="ARBA00023242"/>
    </source>
</evidence>
<keyword evidence="4" id="KW-0539">Nucleus</keyword>
<dbReference type="OrthoDB" id="287393at2759"/>
<dbReference type="AlphaFoldDB" id="A0A3N4K6G6"/>
<feature type="compositionally biased region" description="Basic and acidic residues" evidence="8">
    <location>
        <begin position="320"/>
        <end position="335"/>
    </location>
</feature>
<feature type="compositionally biased region" description="Basic residues" evidence="8">
    <location>
        <begin position="310"/>
        <end position="319"/>
    </location>
</feature>
<dbReference type="GO" id="GO:0000472">
    <property type="term" value="P:endonucleolytic cleavage to generate mature 5'-end of SSU-rRNA from (SSU-rRNA, 5.8S rRNA, LSU-rRNA)"/>
    <property type="evidence" value="ECO:0007669"/>
    <property type="project" value="TreeGrafter"/>
</dbReference>
<dbReference type="STRING" id="1336337.A0A3N4K6G6"/>
<accession>A0A3N4K6G6</accession>
<dbReference type="SUPFAM" id="SSF54928">
    <property type="entry name" value="RNA-binding domain, RBD"/>
    <property type="match status" value="1"/>
</dbReference>
<evidence type="ECO:0000256" key="8">
    <source>
        <dbReference type="SAM" id="MobiDB-lite"/>
    </source>
</evidence>
<keyword evidence="7" id="KW-0175">Coiled coil</keyword>
<feature type="coiled-coil region" evidence="7">
    <location>
        <begin position="250"/>
        <end position="277"/>
    </location>
</feature>
<evidence type="ECO:0000256" key="3">
    <source>
        <dbReference type="ARBA" id="ARBA00022884"/>
    </source>
</evidence>
<feature type="region of interest" description="Disordered" evidence="8">
    <location>
        <begin position="1"/>
        <end position="113"/>
    </location>
</feature>
<protein>
    <recommendedName>
        <fullName evidence="6">18S rRNA factor 2</fullName>
    </recommendedName>
</protein>
<dbReference type="PANTHER" id="PTHR12311">
    <property type="entry name" value="ACTIVATOR OF BASAL TRANSCRIPTION 1"/>
    <property type="match status" value="1"/>
</dbReference>
<dbReference type="GO" id="GO:0000480">
    <property type="term" value="P:endonucleolytic cleavage in 5'-ETS of tricistronic rRNA transcript (SSU-rRNA, 5.8S rRNA, LSU-rRNA)"/>
    <property type="evidence" value="ECO:0007669"/>
    <property type="project" value="TreeGrafter"/>
</dbReference>
<keyword evidence="3" id="KW-0694">RNA-binding</keyword>
<organism evidence="9 10">
    <name type="scientific">Choiromyces venosus 120613-1</name>
    <dbReference type="NCBI Taxonomy" id="1336337"/>
    <lineage>
        <taxon>Eukaryota</taxon>
        <taxon>Fungi</taxon>
        <taxon>Dikarya</taxon>
        <taxon>Ascomycota</taxon>
        <taxon>Pezizomycotina</taxon>
        <taxon>Pezizomycetes</taxon>
        <taxon>Pezizales</taxon>
        <taxon>Tuberaceae</taxon>
        <taxon>Choiromyces</taxon>
    </lineage>
</organism>
<feature type="region of interest" description="Disordered" evidence="8">
    <location>
        <begin position="278"/>
        <end position="342"/>
    </location>
</feature>
<feature type="compositionally biased region" description="Acidic residues" evidence="8">
    <location>
        <begin position="16"/>
        <end position="33"/>
    </location>
</feature>
<feature type="compositionally biased region" description="Basic and acidic residues" evidence="8">
    <location>
        <begin position="278"/>
        <end position="301"/>
    </location>
</feature>
<evidence type="ECO:0000256" key="5">
    <source>
        <dbReference type="ARBA" id="ARBA00025024"/>
    </source>
</evidence>